<keyword evidence="4 6" id="KW-1133">Transmembrane helix</keyword>
<dbReference type="Pfam" id="PF07690">
    <property type="entry name" value="MFS_1"/>
    <property type="match status" value="2"/>
</dbReference>
<dbReference type="OrthoDB" id="3639251at2759"/>
<gene>
    <name evidence="8" type="ORF">AC579_8491</name>
</gene>
<feature type="transmembrane region" description="Helical" evidence="6">
    <location>
        <begin position="153"/>
        <end position="172"/>
    </location>
</feature>
<dbReference type="GO" id="GO:0016020">
    <property type="term" value="C:membrane"/>
    <property type="evidence" value="ECO:0007669"/>
    <property type="project" value="UniProtKB-SubCell"/>
</dbReference>
<evidence type="ECO:0000256" key="5">
    <source>
        <dbReference type="ARBA" id="ARBA00023136"/>
    </source>
</evidence>
<feature type="transmembrane region" description="Helical" evidence="6">
    <location>
        <begin position="491"/>
        <end position="515"/>
    </location>
</feature>
<comment type="subcellular location">
    <subcellularLocation>
        <location evidence="1">Membrane</location>
        <topology evidence="1">Multi-pass membrane protein</topology>
    </subcellularLocation>
</comment>
<feature type="domain" description="Major facilitator superfamily (MFS) profile" evidence="7">
    <location>
        <begin position="87"/>
        <end position="551"/>
    </location>
</feature>
<feature type="transmembrane region" description="Helical" evidence="6">
    <location>
        <begin position="87"/>
        <end position="114"/>
    </location>
</feature>
<evidence type="ECO:0000256" key="1">
    <source>
        <dbReference type="ARBA" id="ARBA00004141"/>
    </source>
</evidence>
<feature type="transmembrane region" description="Helical" evidence="6">
    <location>
        <begin position="212"/>
        <end position="232"/>
    </location>
</feature>
<dbReference type="InterPro" id="IPR036259">
    <property type="entry name" value="MFS_trans_sf"/>
</dbReference>
<keyword evidence="3 6" id="KW-0812">Transmembrane</keyword>
<accession>A0A139I3T8</accession>
<keyword evidence="5 6" id="KW-0472">Membrane</keyword>
<keyword evidence="2" id="KW-0813">Transport</keyword>
<feature type="transmembrane region" description="Helical" evidence="6">
    <location>
        <begin position="434"/>
        <end position="453"/>
    </location>
</feature>
<organism evidence="8 9">
    <name type="scientific">Pseudocercospora musae</name>
    <dbReference type="NCBI Taxonomy" id="113226"/>
    <lineage>
        <taxon>Eukaryota</taxon>
        <taxon>Fungi</taxon>
        <taxon>Dikarya</taxon>
        <taxon>Ascomycota</taxon>
        <taxon>Pezizomycotina</taxon>
        <taxon>Dothideomycetes</taxon>
        <taxon>Dothideomycetidae</taxon>
        <taxon>Mycosphaerellales</taxon>
        <taxon>Mycosphaerellaceae</taxon>
        <taxon>Pseudocercospora</taxon>
    </lineage>
</organism>
<feature type="transmembrane region" description="Helical" evidence="6">
    <location>
        <begin position="459"/>
        <end position="479"/>
    </location>
</feature>
<proteinExistence type="predicted"/>
<evidence type="ECO:0000256" key="6">
    <source>
        <dbReference type="SAM" id="Phobius"/>
    </source>
</evidence>
<feature type="transmembrane region" description="Helical" evidence="6">
    <location>
        <begin position="126"/>
        <end position="146"/>
    </location>
</feature>
<dbReference type="AlphaFoldDB" id="A0A139I3T8"/>
<keyword evidence="9" id="KW-1185">Reference proteome</keyword>
<dbReference type="GO" id="GO:0022857">
    <property type="term" value="F:transmembrane transporter activity"/>
    <property type="evidence" value="ECO:0007669"/>
    <property type="project" value="InterPro"/>
</dbReference>
<evidence type="ECO:0000259" key="7">
    <source>
        <dbReference type="PROSITE" id="PS50850"/>
    </source>
</evidence>
<dbReference type="InterPro" id="IPR020846">
    <property type="entry name" value="MFS_dom"/>
</dbReference>
<evidence type="ECO:0000256" key="3">
    <source>
        <dbReference type="ARBA" id="ARBA00022692"/>
    </source>
</evidence>
<feature type="transmembrane region" description="Helical" evidence="6">
    <location>
        <begin position="521"/>
        <end position="541"/>
    </location>
</feature>
<dbReference type="Gene3D" id="1.20.1250.20">
    <property type="entry name" value="MFS general substrate transporter like domains"/>
    <property type="match status" value="2"/>
</dbReference>
<evidence type="ECO:0000313" key="8">
    <source>
        <dbReference type="EMBL" id="KXT09400.1"/>
    </source>
</evidence>
<dbReference type="PANTHER" id="PTHR43791">
    <property type="entry name" value="PERMEASE-RELATED"/>
    <property type="match status" value="1"/>
</dbReference>
<dbReference type="EMBL" id="LFZO01000346">
    <property type="protein sequence ID" value="KXT09400.1"/>
    <property type="molecule type" value="Genomic_DNA"/>
</dbReference>
<feature type="transmembrane region" description="Helical" evidence="6">
    <location>
        <begin position="287"/>
        <end position="308"/>
    </location>
</feature>
<dbReference type="SUPFAM" id="SSF103473">
    <property type="entry name" value="MFS general substrate transporter"/>
    <property type="match status" value="1"/>
</dbReference>
<dbReference type="PROSITE" id="PS50850">
    <property type="entry name" value="MFS"/>
    <property type="match status" value="1"/>
</dbReference>
<evidence type="ECO:0000313" key="9">
    <source>
        <dbReference type="Proteomes" id="UP000073492"/>
    </source>
</evidence>
<feature type="transmembrane region" description="Helical" evidence="6">
    <location>
        <begin position="366"/>
        <end position="391"/>
    </location>
</feature>
<sequence length="567" mass="62091">MAIYALTPTTTLQTVHENTSASDAFDPGSALIPQTSRTALITPPKIGPSNDAVELETGWNSPLRPLVSNPFGKHDQKYIKKCIRRRVVILLGAMYSVSIIDRTTMGIALIAGMGRDLELIGERYNIVNAVFFAPYLLLLLPSTVVLRKVGPRPFLTTTTFLWGLTTIASGFVKSWTQLLALRIMLGVWEAGLFPGCMYLLQCWFPRYDLAKANAEFFLIGLIPAALSGMNAAGVSKLEGLGRGPGWWGIHNKNIAFGYPAYSPPPNATAPITNPDAKYGPGLAGWRWIFLLNGGVTCLISIVAFFLIVDFPEKIMQGARSYVKFLTTEEAAWVVDRIDRDREDVLPTPIARFILSDYLKHIWDLKIWSFAALHGLSAFVGYAVAFALPIMLIENMNFMPPAKAMALTAPPYVFGAIAGRVCAHFSDKLKLRSPFLIANYCWVIVGLSMMAFATSNITQYVGVFFAVLPNCANVPAILTWQANNIRGQWRRALVSAFSIGSGAAGGLVGAFAFRMYDKPHFYHGYGLCIGAMVLSVVIILLLNLMFFKANKRAGLGGTEGLAGFQYTL</sequence>
<dbReference type="PANTHER" id="PTHR43791:SF47">
    <property type="entry name" value="MAJOR FACILITATOR SUPERFAMILY (MFS) PROFILE DOMAIN-CONTAINING PROTEIN-RELATED"/>
    <property type="match status" value="1"/>
</dbReference>
<dbReference type="InterPro" id="IPR011701">
    <property type="entry name" value="MFS"/>
</dbReference>
<comment type="caution">
    <text evidence="8">The sequence shown here is derived from an EMBL/GenBank/DDBJ whole genome shotgun (WGS) entry which is preliminary data.</text>
</comment>
<feature type="transmembrane region" description="Helical" evidence="6">
    <location>
        <begin position="178"/>
        <end position="200"/>
    </location>
</feature>
<evidence type="ECO:0000256" key="4">
    <source>
        <dbReference type="ARBA" id="ARBA00022989"/>
    </source>
</evidence>
<feature type="transmembrane region" description="Helical" evidence="6">
    <location>
        <begin position="403"/>
        <end position="422"/>
    </location>
</feature>
<reference evidence="8 9" key="1">
    <citation type="submission" date="2015-07" db="EMBL/GenBank/DDBJ databases">
        <title>Comparative genomics of the Sigatoka disease complex on banana suggests a link between parallel evolutionary changes in Pseudocercospora fijiensis and Pseudocercospora eumusae and increased virulence on the banana host.</title>
        <authorList>
            <person name="Chang T.-C."/>
            <person name="Salvucci A."/>
            <person name="Crous P.W."/>
            <person name="Stergiopoulos I."/>
        </authorList>
    </citation>
    <scope>NUCLEOTIDE SEQUENCE [LARGE SCALE GENOMIC DNA]</scope>
    <source>
        <strain evidence="8 9">CBS 116634</strain>
    </source>
</reference>
<dbReference type="Proteomes" id="UP000073492">
    <property type="component" value="Unassembled WGS sequence"/>
</dbReference>
<evidence type="ECO:0000256" key="2">
    <source>
        <dbReference type="ARBA" id="ARBA00022448"/>
    </source>
</evidence>
<name>A0A139I3T8_9PEZI</name>
<protein>
    <recommendedName>
        <fullName evidence="7">Major facilitator superfamily (MFS) profile domain-containing protein</fullName>
    </recommendedName>
</protein>